<evidence type="ECO:0000313" key="5">
    <source>
        <dbReference type="Proteomes" id="UP000429607"/>
    </source>
</evidence>
<evidence type="ECO:0000313" key="4">
    <source>
        <dbReference type="EMBL" id="KAE9343566.1"/>
    </source>
</evidence>
<sequence length="75" mass="8561">MLIQCACFAWCTGCTAGKYEYVTFPVSEKNLEYVYRQYYCTHGCFDGPMGKGARVQRFYCVTGCQARFFSFGGSR</sequence>
<dbReference type="Proteomes" id="UP000435112">
    <property type="component" value="Unassembled WGS sequence"/>
</dbReference>
<dbReference type="EMBL" id="QXFU01000397">
    <property type="protein sequence ID" value="KAE9034612.1"/>
    <property type="molecule type" value="Genomic_DNA"/>
</dbReference>
<keyword evidence="1" id="KW-0732">Signal</keyword>
<protein>
    <recommendedName>
        <fullName evidence="8">Secreted protein</fullName>
    </recommendedName>
</protein>
<dbReference type="AlphaFoldDB" id="A0A6A3P3P5"/>
<feature type="signal peptide" evidence="1">
    <location>
        <begin position="1"/>
        <end position="17"/>
    </location>
</feature>
<dbReference type="Proteomes" id="UP000434957">
    <property type="component" value="Unassembled WGS sequence"/>
</dbReference>
<comment type="caution">
    <text evidence="3">The sequence shown here is derived from an EMBL/GenBank/DDBJ whole genome shotgun (WGS) entry which is preliminary data.</text>
</comment>
<dbReference type="Proteomes" id="UP000429607">
    <property type="component" value="Unassembled WGS sequence"/>
</dbReference>
<evidence type="ECO:0000313" key="6">
    <source>
        <dbReference type="Proteomes" id="UP000434957"/>
    </source>
</evidence>
<name>A0A6A3P3P5_9STRA</name>
<proteinExistence type="predicted"/>
<evidence type="ECO:0000313" key="2">
    <source>
        <dbReference type="EMBL" id="KAE9034612.1"/>
    </source>
</evidence>
<evidence type="ECO:0000313" key="7">
    <source>
        <dbReference type="Proteomes" id="UP000435112"/>
    </source>
</evidence>
<dbReference type="EMBL" id="QXFV01000038">
    <property type="protein sequence ID" value="KAE9051619.1"/>
    <property type="molecule type" value="Genomic_DNA"/>
</dbReference>
<keyword evidence="6" id="KW-1185">Reference proteome</keyword>
<accession>A0A6A3P3P5</accession>
<gene>
    <name evidence="3" type="ORF">PR001_g1286</name>
    <name evidence="2" type="ORF">PR002_g8038</name>
    <name evidence="4" type="ORF">PR003_g8910</name>
</gene>
<dbReference type="EMBL" id="QXFT01000452">
    <property type="protein sequence ID" value="KAE9343566.1"/>
    <property type="molecule type" value="Genomic_DNA"/>
</dbReference>
<organism evidence="3 5">
    <name type="scientific">Phytophthora rubi</name>
    <dbReference type="NCBI Taxonomy" id="129364"/>
    <lineage>
        <taxon>Eukaryota</taxon>
        <taxon>Sar</taxon>
        <taxon>Stramenopiles</taxon>
        <taxon>Oomycota</taxon>
        <taxon>Peronosporomycetes</taxon>
        <taxon>Peronosporales</taxon>
        <taxon>Peronosporaceae</taxon>
        <taxon>Phytophthora</taxon>
    </lineage>
</organism>
<reference evidence="5 7" key="1">
    <citation type="submission" date="2018-09" db="EMBL/GenBank/DDBJ databases">
        <title>Genomic investigation of the strawberry pathogen Phytophthora fragariae indicates pathogenicity is determined by transcriptional variation in three key races.</title>
        <authorList>
            <person name="Adams T.M."/>
            <person name="Armitage A.D."/>
            <person name="Sobczyk M.K."/>
            <person name="Bates H.J."/>
            <person name="Dunwell J.M."/>
            <person name="Nellist C.F."/>
            <person name="Harrison R.J."/>
        </authorList>
    </citation>
    <scope>NUCLEOTIDE SEQUENCE [LARGE SCALE GENOMIC DNA]</scope>
    <source>
        <strain evidence="3 5">SCRP249</strain>
        <strain evidence="2 7">SCRP324</strain>
        <strain evidence="4 6">SCRP333</strain>
    </source>
</reference>
<evidence type="ECO:0008006" key="8">
    <source>
        <dbReference type="Google" id="ProtNLM"/>
    </source>
</evidence>
<feature type="chain" id="PRO_5036165470" description="Secreted protein" evidence="1">
    <location>
        <begin position="18"/>
        <end position="75"/>
    </location>
</feature>
<evidence type="ECO:0000313" key="3">
    <source>
        <dbReference type="EMBL" id="KAE9051619.1"/>
    </source>
</evidence>
<evidence type="ECO:0000256" key="1">
    <source>
        <dbReference type="SAM" id="SignalP"/>
    </source>
</evidence>
<dbReference type="OrthoDB" id="10268152at2759"/>